<dbReference type="InterPro" id="IPR013740">
    <property type="entry name" value="Redoxin"/>
</dbReference>
<reference evidence="6" key="1">
    <citation type="journal article" date="2019" name="Int. J. Syst. Evol. Microbiol.">
        <title>The Global Catalogue of Microorganisms (GCM) 10K type strain sequencing project: providing services to taxonomists for standard genome sequencing and annotation.</title>
        <authorList>
            <consortium name="The Broad Institute Genomics Platform"/>
            <consortium name="The Broad Institute Genome Sequencing Center for Infectious Disease"/>
            <person name="Wu L."/>
            <person name="Ma J."/>
        </authorList>
    </citation>
    <scope>NUCLEOTIDE SEQUENCE [LARGE SCALE GENOMIC DNA]</scope>
    <source>
        <strain evidence="6">JCM 19212</strain>
    </source>
</reference>
<feature type="domain" description="Thioredoxin" evidence="4">
    <location>
        <begin position="18"/>
        <end position="159"/>
    </location>
</feature>
<dbReference type="InterPro" id="IPR013766">
    <property type="entry name" value="Thioredoxin_domain"/>
</dbReference>
<evidence type="ECO:0000313" key="6">
    <source>
        <dbReference type="Proteomes" id="UP001501083"/>
    </source>
</evidence>
<evidence type="ECO:0000256" key="1">
    <source>
        <dbReference type="ARBA" id="ARBA00004196"/>
    </source>
</evidence>
<dbReference type="Pfam" id="PF08534">
    <property type="entry name" value="Redoxin"/>
    <property type="match status" value="1"/>
</dbReference>
<keyword evidence="6" id="KW-1185">Reference proteome</keyword>
<evidence type="ECO:0000259" key="4">
    <source>
        <dbReference type="PROSITE" id="PS51352"/>
    </source>
</evidence>
<sequence length="177" mass="19537">MLLACVMAFAAHAGAPKVSSGDMPPDIFGKDESGDPISLENHRGKVVIVTFWATWCPYCLKELPILENIQNLVGKERIEVIAVNWKEDRDTYRVVKHRLKDLTLTLTRDTSGRIGEAYGVQSIPHMLMIGKDGRVDTVRRGYSEEDLEDIAADLNRLLQAPYVATMPTAPASAGSAR</sequence>
<keyword evidence="2" id="KW-0201">Cytochrome c-type biogenesis</keyword>
<dbReference type="PANTHER" id="PTHR42852">
    <property type="entry name" value="THIOL:DISULFIDE INTERCHANGE PROTEIN DSBE"/>
    <property type="match status" value="1"/>
</dbReference>
<evidence type="ECO:0000256" key="2">
    <source>
        <dbReference type="ARBA" id="ARBA00022748"/>
    </source>
</evidence>
<name>A0ABP9LJP4_9GAMM</name>
<dbReference type="EMBL" id="BAABKY010000002">
    <property type="protein sequence ID" value="GAA5077376.1"/>
    <property type="molecule type" value="Genomic_DNA"/>
</dbReference>
<dbReference type="CDD" id="cd02966">
    <property type="entry name" value="TlpA_like_family"/>
    <property type="match status" value="1"/>
</dbReference>
<dbReference type="PROSITE" id="PS00194">
    <property type="entry name" value="THIOREDOXIN_1"/>
    <property type="match status" value="1"/>
</dbReference>
<comment type="subcellular location">
    <subcellularLocation>
        <location evidence="1">Cell envelope</location>
    </subcellularLocation>
</comment>
<dbReference type="Proteomes" id="UP001501083">
    <property type="component" value="Unassembled WGS sequence"/>
</dbReference>
<proteinExistence type="predicted"/>
<dbReference type="InterPro" id="IPR036249">
    <property type="entry name" value="Thioredoxin-like_sf"/>
</dbReference>
<protein>
    <submittedName>
        <fullName evidence="5">TlpA disulfide reductase family protein</fullName>
    </submittedName>
</protein>
<dbReference type="PANTHER" id="PTHR42852:SF13">
    <property type="entry name" value="PROTEIN DIPZ"/>
    <property type="match status" value="1"/>
</dbReference>
<gene>
    <name evidence="5" type="ORF">GCM10025759_23250</name>
</gene>
<dbReference type="Gene3D" id="3.40.30.10">
    <property type="entry name" value="Glutaredoxin"/>
    <property type="match status" value="1"/>
</dbReference>
<evidence type="ECO:0000256" key="3">
    <source>
        <dbReference type="ARBA" id="ARBA00023284"/>
    </source>
</evidence>
<dbReference type="SUPFAM" id="SSF52833">
    <property type="entry name" value="Thioredoxin-like"/>
    <property type="match status" value="1"/>
</dbReference>
<accession>A0ABP9LJP4</accession>
<dbReference type="PROSITE" id="PS51352">
    <property type="entry name" value="THIOREDOXIN_2"/>
    <property type="match status" value="1"/>
</dbReference>
<comment type="caution">
    <text evidence="5">The sequence shown here is derived from an EMBL/GenBank/DDBJ whole genome shotgun (WGS) entry which is preliminary data.</text>
</comment>
<dbReference type="InterPro" id="IPR017937">
    <property type="entry name" value="Thioredoxin_CS"/>
</dbReference>
<keyword evidence="3" id="KW-0676">Redox-active center</keyword>
<dbReference type="InterPro" id="IPR050553">
    <property type="entry name" value="Thioredoxin_ResA/DsbE_sf"/>
</dbReference>
<organism evidence="5 6">
    <name type="scientific">Lysobacter panacisoli</name>
    <dbReference type="NCBI Taxonomy" id="1255263"/>
    <lineage>
        <taxon>Bacteria</taxon>
        <taxon>Pseudomonadati</taxon>
        <taxon>Pseudomonadota</taxon>
        <taxon>Gammaproteobacteria</taxon>
        <taxon>Lysobacterales</taxon>
        <taxon>Lysobacteraceae</taxon>
        <taxon>Lysobacter</taxon>
    </lineage>
</organism>
<evidence type="ECO:0000313" key="5">
    <source>
        <dbReference type="EMBL" id="GAA5077376.1"/>
    </source>
</evidence>